<dbReference type="EMBL" id="JACYTR010000008">
    <property type="protein sequence ID" value="MBD8525346.1"/>
    <property type="molecule type" value="Genomic_DNA"/>
</dbReference>
<feature type="region of interest" description="Disordered" evidence="1">
    <location>
        <begin position="1"/>
        <end position="76"/>
    </location>
</feature>
<evidence type="ECO:0008006" key="4">
    <source>
        <dbReference type="Google" id="ProtNLM"/>
    </source>
</evidence>
<dbReference type="AlphaFoldDB" id="A0AAW3ZH45"/>
<keyword evidence="3" id="KW-1185">Reference proteome</keyword>
<feature type="compositionally biased region" description="Polar residues" evidence="1">
    <location>
        <begin position="1"/>
        <end position="11"/>
    </location>
</feature>
<gene>
    <name evidence="2" type="ORF">IFO71_06280</name>
</gene>
<dbReference type="RefSeq" id="WP_192028687.1">
    <property type="nucleotide sequence ID" value="NZ_JACYTR010000008.1"/>
</dbReference>
<name>A0AAW3ZH45_9GAMM</name>
<comment type="caution">
    <text evidence="2">The sequence shown here is derived from an EMBL/GenBank/DDBJ whole genome shotgun (WGS) entry which is preliminary data.</text>
</comment>
<sequence length="273" mass="28695">MATRKTTSKANRGTAAEPADQAPAQRAGRKSSAKSPAKSASKKRPAKSGSTRTADKSPASKAARKKSQEAEQRILTVDQRERKFNSLVQTACLKAGTAAAISTITHRVPFLGRLAPVILGSAAESMALNKIQTELVRDIIALYEVDLTEPEERGVVLLATAARVGAAHLSKLTVNQLVQQLGGVLYRPVLARVLPLAAVATDISAAVASTYAVGKRAQALCTLPGTGARDLSDLLRGLSGIDQTRLYKWSAEALGLALKPFRGALTAIIPGLK</sequence>
<accession>A0AAW3ZH45</accession>
<evidence type="ECO:0000313" key="3">
    <source>
        <dbReference type="Proteomes" id="UP000613768"/>
    </source>
</evidence>
<evidence type="ECO:0000313" key="2">
    <source>
        <dbReference type="EMBL" id="MBD8525346.1"/>
    </source>
</evidence>
<dbReference type="Proteomes" id="UP000613768">
    <property type="component" value="Unassembled WGS sequence"/>
</dbReference>
<proteinExistence type="predicted"/>
<reference evidence="2 3" key="1">
    <citation type="submission" date="2020-09" db="EMBL/GenBank/DDBJ databases">
        <title>Pseudoxanthomonas sp. CAU 1598 isolated from sand of Yaerae Beach.</title>
        <authorList>
            <person name="Kim W."/>
        </authorList>
    </citation>
    <scope>NUCLEOTIDE SEQUENCE [LARGE SCALE GENOMIC DNA]</scope>
    <source>
        <strain evidence="2 3">CAU 1598</strain>
    </source>
</reference>
<organism evidence="2 3">
    <name type="scientific">Pseudomarimonas arenosa</name>
    <dbReference type="NCBI Taxonomy" id="2774145"/>
    <lineage>
        <taxon>Bacteria</taxon>
        <taxon>Pseudomonadati</taxon>
        <taxon>Pseudomonadota</taxon>
        <taxon>Gammaproteobacteria</taxon>
        <taxon>Lysobacterales</taxon>
        <taxon>Lysobacteraceae</taxon>
        <taxon>Pseudomarimonas</taxon>
    </lineage>
</organism>
<evidence type="ECO:0000256" key="1">
    <source>
        <dbReference type="SAM" id="MobiDB-lite"/>
    </source>
</evidence>
<protein>
    <recommendedName>
        <fullName evidence="4">EcsC family protein</fullName>
    </recommendedName>
</protein>
<feature type="compositionally biased region" description="Basic and acidic residues" evidence="1">
    <location>
        <begin position="66"/>
        <end position="76"/>
    </location>
</feature>